<dbReference type="Pfam" id="PF05368">
    <property type="entry name" value="NmrA"/>
    <property type="match status" value="1"/>
</dbReference>
<dbReference type="EMBL" id="PTRA01000004">
    <property type="protein sequence ID" value="PQA55671.1"/>
    <property type="molecule type" value="Genomic_DNA"/>
</dbReference>
<dbReference type="PANTHER" id="PTHR43162">
    <property type="match status" value="1"/>
</dbReference>
<dbReference type="InterPro" id="IPR008030">
    <property type="entry name" value="NmrA-like"/>
</dbReference>
<accession>A0A2S7II35</accession>
<sequence>MNYIITGSLGHISRPLTQNLVKAGHHVTVISSNPDKKSAIEELGATAAIGSVADEAFLQTTFQKADAVYLMVPSDFSIADYPSYQRTIANVYINVLAASPVTHVVLLSSIGADLRHGAGPIDGIAYLEEKLETLTQLNVKVLRPSYFFYNLFSQIELIRNAGIAGNNFGDTDEKLVLTHTDDIATVATQQLLDLSFTGYSIQYIASDERHPTEIAEVLGKAVGKESTPWVPFSDEDSKQGMISAGLPEGFADLYVQMGKAIGEGKLQKDYWQNRPATLGAVKLEDFAREFAGAYQQG</sequence>
<dbReference type="OrthoDB" id="2149806at2"/>
<keyword evidence="3" id="KW-1185">Reference proteome</keyword>
<dbReference type="Gene3D" id="3.90.25.10">
    <property type="entry name" value="UDP-galactose 4-epimerase, domain 1"/>
    <property type="match status" value="1"/>
</dbReference>
<proteinExistence type="predicted"/>
<evidence type="ECO:0000313" key="3">
    <source>
        <dbReference type="Proteomes" id="UP000239590"/>
    </source>
</evidence>
<name>A0A2S7II35_9BACT</name>
<gene>
    <name evidence="2" type="ORF">C5O19_19875</name>
</gene>
<evidence type="ECO:0000259" key="1">
    <source>
        <dbReference type="Pfam" id="PF05368"/>
    </source>
</evidence>
<dbReference type="SUPFAM" id="SSF51735">
    <property type="entry name" value="NAD(P)-binding Rossmann-fold domains"/>
    <property type="match status" value="1"/>
</dbReference>
<dbReference type="Proteomes" id="UP000239590">
    <property type="component" value="Unassembled WGS sequence"/>
</dbReference>
<dbReference type="PANTHER" id="PTHR43162:SF1">
    <property type="entry name" value="PRESTALK A DIFFERENTIATION PROTEIN A"/>
    <property type="match status" value="1"/>
</dbReference>
<dbReference type="InterPro" id="IPR051604">
    <property type="entry name" value="Ergot_Alk_Oxidoreductase"/>
</dbReference>
<dbReference type="InterPro" id="IPR036291">
    <property type="entry name" value="NAD(P)-bd_dom_sf"/>
</dbReference>
<reference evidence="3" key="1">
    <citation type="submission" date="2018-02" db="EMBL/GenBank/DDBJ databases">
        <title>Genome sequencing of Solimonas sp. HR-BB.</title>
        <authorList>
            <person name="Lee Y."/>
            <person name="Jeon C.O."/>
        </authorList>
    </citation>
    <scope>NUCLEOTIDE SEQUENCE [LARGE SCALE GENOMIC DNA]</scope>
    <source>
        <strain evidence="3">HR-U</strain>
    </source>
</reference>
<protein>
    <submittedName>
        <fullName evidence="2">NAD-dependent dehydratase</fullName>
    </submittedName>
</protein>
<organism evidence="2 3">
    <name type="scientific">Siphonobacter curvatus</name>
    <dbReference type="NCBI Taxonomy" id="2094562"/>
    <lineage>
        <taxon>Bacteria</taxon>
        <taxon>Pseudomonadati</taxon>
        <taxon>Bacteroidota</taxon>
        <taxon>Cytophagia</taxon>
        <taxon>Cytophagales</taxon>
        <taxon>Cytophagaceae</taxon>
        <taxon>Siphonobacter</taxon>
    </lineage>
</organism>
<dbReference type="Gene3D" id="3.40.50.720">
    <property type="entry name" value="NAD(P)-binding Rossmann-like Domain"/>
    <property type="match status" value="1"/>
</dbReference>
<evidence type="ECO:0000313" key="2">
    <source>
        <dbReference type="EMBL" id="PQA55671.1"/>
    </source>
</evidence>
<dbReference type="AlphaFoldDB" id="A0A2S7II35"/>
<comment type="caution">
    <text evidence="2">The sequence shown here is derived from an EMBL/GenBank/DDBJ whole genome shotgun (WGS) entry which is preliminary data.</text>
</comment>
<feature type="domain" description="NmrA-like" evidence="1">
    <location>
        <begin position="5"/>
        <end position="225"/>
    </location>
</feature>
<dbReference type="RefSeq" id="WP_104715131.1">
    <property type="nucleotide sequence ID" value="NZ_PTRA01000004.1"/>
</dbReference>